<reference evidence="4" key="1">
    <citation type="submission" date="2019-11" db="EMBL/GenBank/DDBJ databases">
        <title>Isolation and characterization of two novel species in the genus Thiomicrorhabdus.</title>
        <authorList>
            <person name="Mochizuki J."/>
            <person name="Kojima H."/>
            <person name="Fukui M."/>
        </authorList>
    </citation>
    <scope>NUCLEOTIDE SEQUENCE [LARGE SCALE GENOMIC DNA]</scope>
    <source>
        <strain evidence="4">AkT22</strain>
    </source>
</reference>
<evidence type="ECO:0000256" key="2">
    <source>
        <dbReference type="ARBA" id="ARBA00022737"/>
    </source>
</evidence>
<dbReference type="InterPro" id="IPR001611">
    <property type="entry name" value="Leu-rich_rpt"/>
</dbReference>
<dbReference type="Proteomes" id="UP000501466">
    <property type="component" value="Chromosome"/>
</dbReference>
<protein>
    <submittedName>
        <fullName evidence="3">Uncharacterized protein</fullName>
    </submittedName>
</protein>
<proteinExistence type="predicted"/>
<evidence type="ECO:0000313" key="4">
    <source>
        <dbReference type="Proteomes" id="UP000501466"/>
    </source>
</evidence>
<evidence type="ECO:0000256" key="1">
    <source>
        <dbReference type="ARBA" id="ARBA00022614"/>
    </source>
</evidence>
<organism evidence="3 4">
    <name type="scientific">Thiosulfativibrio zosterae</name>
    <dbReference type="NCBI Taxonomy" id="2675053"/>
    <lineage>
        <taxon>Bacteria</taxon>
        <taxon>Pseudomonadati</taxon>
        <taxon>Pseudomonadota</taxon>
        <taxon>Gammaproteobacteria</taxon>
        <taxon>Thiotrichales</taxon>
        <taxon>Piscirickettsiaceae</taxon>
        <taxon>Thiosulfativibrio</taxon>
    </lineage>
</organism>
<sequence length="136" mass="15413">MVNSTGLKRLDLQRCTQLNTLPESLGALQQLELLRLDGTALETLPQSLGDLTNLRLLSLEGTQLRQLPESIKNLHNLRRLNLLKCKVTELPPELAQNQQLKINSKRVTTPLPNIVNEPLHTFFEITLTEVKEVPLY</sequence>
<dbReference type="Pfam" id="PF00560">
    <property type="entry name" value="LRR_1"/>
    <property type="match status" value="1"/>
</dbReference>
<dbReference type="Gene3D" id="3.80.10.10">
    <property type="entry name" value="Ribonuclease Inhibitor"/>
    <property type="match status" value="1"/>
</dbReference>
<dbReference type="SMART" id="SM00369">
    <property type="entry name" value="LRR_TYP"/>
    <property type="match status" value="3"/>
</dbReference>
<dbReference type="SUPFAM" id="SSF52058">
    <property type="entry name" value="L domain-like"/>
    <property type="match status" value="1"/>
</dbReference>
<dbReference type="InterPro" id="IPR032675">
    <property type="entry name" value="LRR_dom_sf"/>
</dbReference>
<gene>
    <name evidence="3" type="ORF">THMIRHAT_22810</name>
</gene>
<dbReference type="KEGG" id="tzo:THMIRHAT_22810"/>
<dbReference type="PANTHER" id="PTHR47186">
    <property type="entry name" value="LEUCINE-RICH REPEAT-CONTAINING PROTEIN 57"/>
    <property type="match status" value="1"/>
</dbReference>
<name>A0A6F8PQZ6_9GAMM</name>
<keyword evidence="4" id="KW-1185">Reference proteome</keyword>
<dbReference type="InterPro" id="IPR003591">
    <property type="entry name" value="Leu-rich_rpt_typical-subtyp"/>
</dbReference>
<dbReference type="AlphaFoldDB" id="A0A6F8PQZ6"/>
<dbReference type="PANTHER" id="PTHR47186:SF61">
    <property type="entry name" value="LEUCINE-RICH REPEAT-CONTAINING PROTEIN 57-RELATED"/>
    <property type="match status" value="1"/>
</dbReference>
<keyword evidence="2" id="KW-0677">Repeat</keyword>
<accession>A0A6F8PQZ6</accession>
<evidence type="ECO:0000313" key="3">
    <source>
        <dbReference type="EMBL" id="BBP44535.1"/>
    </source>
</evidence>
<dbReference type="EMBL" id="AP021888">
    <property type="protein sequence ID" value="BBP44535.1"/>
    <property type="molecule type" value="Genomic_DNA"/>
</dbReference>
<keyword evidence="1" id="KW-0433">Leucine-rich repeat</keyword>